<dbReference type="RefSeq" id="WP_035015298.1">
    <property type="nucleotide sequence ID" value="NZ_ARZY01000025.1"/>
</dbReference>
<dbReference type="InterPro" id="IPR000209">
    <property type="entry name" value="Peptidase_S8/S53_dom"/>
</dbReference>
<evidence type="ECO:0000256" key="1">
    <source>
        <dbReference type="ARBA" id="ARBA00011073"/>
    </source>
</evidence>
<dbReference type="InterPro" id="IPR015500">
    <property type="entry name" value="Peptidase_S8_subtilisin-rel"/>
</dbReference>
<organism evidence="7 8">
    <name type="scientific">Catenovulum agarivorans DS-2</name>
    <dbReference type="NCBI Taxonomy" id="1328313"/>
    <lineage>
        <taxon>Bacteria</taxon>
        <taxon>Pseudomonadati</taxon>
        <taxon>Pseudomonadota</taxon>
        <taxon>Gammaproteobacteria</taxon>
        <taxon>Alteromonadales</taxon>
        <taxon>Alteromonadaceae</taxon>
        <taxon>Catenovulum</taxon>
    </lineage>
</organism>
<dbReference type="Gene3D" id="3.40.50.200">
    <property type="entry name" value="Peptidase S8/S53 domain"/>
    <property type="match status" value="1"/>
</dbReference>
<accession>W7Q985</accession>
<comment type="caution">
    <text evidence="7">The sequence shown here is derived from an EMBL/GenBank/DDBJ whole genome shotgun (WGS) entry which is preliminary data.</text>
</comment>
<feature type="active site" description="Charge relay system" evidence="5">
    <location>
        <position position="398"/>
    </location>
</feature>
<comment type="similarity">
    <text evidence="1 5">Belongs to the peptidase S8 family.</text>
</comment>
<dbReference type="eggNOG" id="COG1404">
    <property type="taxonomic scope" value="Bacteria"/>
</dbReference>
<evidence type="ECO:0000259" key="6">
    <source>
        <dbReference type="Pfam" id="PF00082"/>
    </source>
</evidence>
<evidence type="ECO:0000256" key="2">
    <source>
        <dbReference type="ARBA" id="ARBA00022670"/>
    </source>
</evidence>
<feature type="active site" description="Charge relay system" evidence="5">
    <location>
        <position position="202"/>
    </location>
</feature>
<dbReference type="Pfam" id="PF00082">
    <property type="entry name" value="Peptidase_S8"/>
    <property type="match status" value="1"/>
</dbReference>
<dbReference type="GO" id="GO:0004252">
    <property type="term" value="F:serine-type endopeptidase activity"/>
    <property type="evidence" value="ECO:0007669"/>
    <property type="project" value="UniProtKB-UniRule"/>
</dbReference>
<dbReference type="PRINTS" id="PR00723">
    <property type="entry name" value="SUBTILISIN"/>
</dbReference>
<evidence type="ECO:0000313" key="7">
    <source>
        <dbReference type="EMBL" id="EWH09364.1"/>
    </source>
</evidence>
<feature type="active site" description="Charge relay system" evidence="5">
    <location>
        <position position="239"/>
    </location>
</feature>
<evidence type="ECO:0000256" key="4">
    <source>
        <dbReference type="ARBA" id="ARBA00022825"/>
    </source>
</evidence>
<dbReference type="STRING" id="1328313.DS2_13249"/>
<dbReference type="InterPro" id="IPR050131">
    <property type="entry name" value="Peptidase_S8_subtilisin-like"/>
</dbReference>
<dbReference type="SUPFAM" id="SSF52743">
    <property type="entry name" value="Subtilisin-like"/>
    <property type="match status" value="1"/>
</dbReference>
<dbReference type="Proteomes" id="UP000019276">
    <property type="component" value="Unassembled WGS sequence"/>
</dbReference>
<reference evidence="7 8" key="1">
    <citation type="journal article" date="2014" name="Genome Announc.">
        <title>Draft Genome Sequence of the Agar-Degrading Bacterium Catenovulum sp. Strain DS-2, Isolated from Intestines of Haliotis diversicolor.</title>
        <authorList>
            <person name="Shan D."/>
            <person name="Li X."/>
            <person name="Gu Z."/>
            <person name="Wei G."/>
            <person name="Gao Z."/>
            <person name="Shao Z."/>
        </authorList>
    </citation>
    <scope>NUCLEOTIDE SEQUENCE [LARGE SCALE GENOMIC DNA]</scope>
    <source>
        <strain evidence="7 8">DS-2</strain>
    </source>
</reference>
<dbReference type="PROSITE" id="PS51892">
    <property type="entry name" value="SUBTILASE"/>
    <property type="match status" value="1"/>
</dbReference>
<name>W7Q985_9ALTE</name>
<dbReference type="EMBL" id="ARZY01000025">
    <property type="protein sequence ID" value="EWH09364.1"/>
    <property type="molecule type" value="Genomic_DNA"/>
</dbReference>
<dbReference type="PATRIC" id="fig|1328313.3.peg.2703"/>
<evidence type="ECO:0000256" key="5">
    <source>
        <dbReference type="PROSITE-ProRule" id="PRU01240"/>
    </source>
</evidence>
<dbReference type="PANTHER" id="PTHR43806:SF11">
    <property type="entry name" value="CEREVISIN-RELATED"/>
    <property type="match status" value="1"/>
</dbReference>
<dbReference type="OrthoDB" id="9790784at2"/>
<dbReference type="InterPro" id="IPR036852">
    <property type="entry name" value="Peptidase_S8/S53_dom_sf"/>
</dbReference>
<dbReference type="AlphaFoldDB" id="W7Q985"/>
<proteinExistence type="inferred from homology"/>
<sequence>MYKKEVYQLFNLLRLKLVQCFIFFVFFINTANAQEMEFVNFGKKITLERSGSEDTRVYRFADSEQLVELSNKIIIKIKVGMGRDVANALKQKINVDQLATFGPFAEHEFMVVSLKGESALSLTYALEVAVALKGVIYVQPDLLQVKSNLEIKKKKTEHPLTKILSEASAAKSLPYRLFRIEKWQEQLQQTTQGEGIKIVVIDDGFDLKHDAFSKTNILLTYDIERRVKDVQPQSRLDNHGTKVLGVIFARANEFLPDEVAGLATDAGLIAIRQTKSWTSHTLESLHIAKLAQADVINMSWQTQLLLEPIKDAIDGLAQTGRGGKGALVVIAAGNSGNMIKENSTEASIESAVVVGALDTGGMPARFSNFGKSVSAWMPGYSAKVTAKNNAYSGFGGTSYAAAYGTGIIALLLAAEPELTVNKVEQKLAQISGVVLNNIIN</sequence>
<keyword evidence="2 5" id="KW-0645">Protease</keyword>
<evidence type="ECO:0000313" key="8">
    <source>
        <dbReference type="Proteomes" id="UP000019276"/>
    </source>
</evidence>
<keyword evidence="4 5" id="KW-0720">Serine protease</keyword>
<protein>
    <submittedName>
        <fullName evidence="7">Serine protease</fullName>
    </submittedName>
</protein>
<evidence type="ECO:0000256" key="3">
    <source>
        <dbReference type="ARBA" id="ARBA00022801"/>
    </source>
</evidence>
<dbReference type="GO" id="GO:0006508">
    <property type="term" value="P:proteolysis"/>
    <property type="evidence" value="ECO:0007669"/>
    <property type="project" value="UniProtKB-KW"/>
</dbReference>
<dbReference type="PROSITE" id="PS00136">
    <property type="entry name" value="SUBTILASE_ASP"/>
    <property type="match status" value="1"/>
</dbReference>
<dbReference type="InterPro" id="IPR023827">
    <property type="entry name" value="Peptidase_S8_Asp-AS"/>
</dbReference>
<feature type="domain" description="Peptidase S8/S53" evidence="6">
    <location>
        <begin position="193"/>
        <end position="427"/>
    </location>
</feature>
<gene>
    <name evidence="7" type="ORF">DS2_13249</name>
</gene>
<keyword evidence="3 5" id="KW-0378">Hydrolase</keyword>
<dbReference type="PANTHER" id="PTHR43806">
    <property type="entry name" value="PEPTIDASE S8"/>
    <property type="match status" value="1"/>
</dbReference>
<keyword evidence="8" id="KW-1185">Reference proteome</keyword>